<gene>
    <name evidence="1" type="ORF">ONZ43_g4027</name>
</gene>
<protein>
    <submittedName>
        <fullName evidence="1">Uncharacterized protein</fullName>
    </submittedName>
</protein>
<reference evidence="1" key="1">
    <citation type="submission" date="2022-11" db="EMBL/GenBank/DDBJ databases">
        <title>Genome Sequence of Nemania bipapillata.</title>
        <authorList>
            <person name="Buettner E."/>
        </authorList>
    </citation>
    <scope>NUCLEOTIDE SEQUENCE</scope>
    <source>
        <strain evidence="1">CP14</strain>
    </source>
</reference>
<dbReference type="Proteomes" id="UP001153334">
    <property type="component" value="Unassembled WGS sequence"/>
</dbReference>
<comment type="caution">
    <text evidence="1">The sequence shown here is derived from an EMBL/GenBank/DDBJ whole genome shotgun (WGS) entry which is preliminary data.</text>
</comment>
<organism evidence="1 2">
    <name type="scientific">Nemania bipapillata</name>
    <dbReference type="NCBI Taxonomy" id="110536"/>
    <lineage>
        <taxon>Eukaryota</taxon>
        <taxon>Fungi</taxon>
        <taxon>Dikarya</taxon>
        <taxon>Ascomycota</taxon>
        <taxon>Pezizomycotina</taxon>
        <taxon>Sordariomycetes</taxon>
        <taxon>Xylariomycetidae</taxon>
        <taxon>Xylariales</taxon>
        <taxon>Xylariaceae</taxon>
        <taxon>Nemania</taxon>
    </lineage>
</organism>
<dbReference type="EMBL" id="JAPESX010001024">
    <property type="protein sequence ID" value="KAJ8118286.1"/>
    <property type="molecule type" value="Genomic_DNA"/>
</dbReference>
<proteinExistence type="predicted"/>
<evidence type="ECO:0000313" key="1">
    <source>
        <dbReference type="EMBL" id="KAJ8118286.1"/>
    </source>
</evidence>
<name>A0ACC2ISZ8_9PEZI</name>
<keyword evidence="2" id="KW-1185">Reference proteome</keyword>
<sequence>MARFSSISFIQLLLSASGALGALTVDLDDTDSIKKAAALVAEDLMSFYTGEIPGILPGPPPDGDYYWWTGGALWAAMLDYRSRTGDTQYDDKISEGLLFQRGQYDDFLSPNWTASEGNDDQAIWGMAALLAAETNFTAPGVDGLTYATLAQNVFSEQSSQSRRVQNGTCKDGLRWQIYLTNNGYNYVSTLANVAWATIGARLNLLNGDNKTETDSVYDTFAFLTASGLLDDNYNVFDGTQATNCDEINKAQFSFAAGLALESAAAMYNSTQGNKEWMIRLDGLAQQTLDVFFPSGVAKEIACEPANCNTDMTFYKSFLHRSLASTVKLAPYKADLILPVLKSSAAAAVKTCTSGDNGRMCGFIWSGKPNGLTGAGEQDHILHPIP</sequence>
<accession>A0ACC2ISZ8</accession>
<evidence type="ECO:0000313" key="2">
    <source>
        <dbReference type="Proteomes" id="UP001153334"/>
    </source>
</evidence>